<protein>
    <submittedName>
        <fullName evidence="6">HSPB1-associated protein 1</fullName>
    </submittedName>
</protein>
<evidence type="ECO:0000256" key="3">
    <source>
        <dbReference type="ARBA" id="ARBA00037342"/>
    </source>
</evidence>
<proteinExistence type="predicted"/>
<feature type="domain" description="JmjC" evidence="5">
    <location>
        <begin position="55"/>
        <end position="218"/>
    </location>
</feature>
<dbReference type="InterPro" id="IPR003347">
    <property type="entry name" value="JmjC_dom"/>
</dbReference>
<organism evidence="6 7">
    <name type="scientific">Amphibalanus amphitrite</name>
    <name type="common">Striped barnacle</name>
    <name type="synonym">Balanus amphitrite</name>
    <dbReference type="NCBI Taxonomy" id="1232801"/>
    <lineage>
        <taxon>Eukaryota</taxon>
        <taxon>Metazoa</taxon>
        <taxon>Ecdysozoa</taxon>
        <taxon>Arthropoda</taxon>
        <taxon>Crustacea</taxon>
        <taxon>Multicrustacea</taxon>
        <taxon>Cirripedia</taxon>
        <taxon>Thoracica</taxon>
        <taxon>Thoracicalcarea</taxon>
        <taxon>Balanomorpha</taxon>
        <taxon>Balanoidea</taxon>
        <taxon>Balanidae</taxon>
        <taxon>Amphibalaninae</taxon>
        <taxon>Amphibalanus</taxon>
    </lineage>
</organism>
<dbReference type="SUPFAM" id="SSF51197">
    <property type="entry name" value="Clavaminate synthase-like"/>
    <property type="match status" value="1"/>
</dbReference>
<dbReference type="AlphaFoldDB" id="A0A6A4X9C4"/>
<sequence length="371" mass="40857">MAAGPQWEAENVTFSATVRQLLDWAAGRPGKRRLSQDEPSPLAPYRPDTHWAYYAYKHILQEFGDSPYAAAKLGIDWSMFGFPGRGAEQSTLWLGTPGAHTLCHRDTYGLNLVTQLVGRKRWTLFPPSDGPRLYPTRVPYEESTVFSAANLRRPDFNKFPDLASTQPHIVELTAGETLLVPRHWWHLVENLETSVSINTWIELPCDAEARLQEALVRTMVSRLPADAASARLLLNDPMEECWPLDTCLSVLQQSAAALSLPPAPTPPRDRRAFWATYRAWPGNRRVPACPATALLRPEVQREQTASAASSPDPVVSPRLGSPESAASPPAGLGAREVYLALAEAVTDPQTVAAAAEAFKRALRRRGGAQIL</sequence>
<dbReference type="InterPro" id="IPR041667">
    <property type="entry name" value="Cupin_8"/>
</dbReference>
<feature type="compositionally biased region" description="Low complexity" evidence="4">
    <location>
        <begin position="305"/>
        <end position="317"/>
    </location>
</feature>
<evidence type="ECO:0000313" key="7">
    <source>
        <dbReference type="Proteomes" id="UP000440578"/>
    </source>
</evidence>
<feature type="region of interest" description="Disordered" evidence="4">
    <location>
        <begin position="299"/>
        <end position="329"/>
    </location>
</feature>
<dbReference type="Proteomes" id="UP000440578">
    <property type="component" value="Unassembled WGS sequence"/>
</dbReference>
<dbReference type="GO" id="GO:0005737">
    <property type="term" value="C:cytoplasm"/>
    <property type="evidence" value="ECO:0007669"/>
    <property type="project" value="UniProtKB-SubCell"/>
</dbReference>
<comment type="caution">
    <text evidence="6">The sequence shown here is derived from an EMBL/GenBank/DDBJ whole genome shotgun (WGS) entry which is preliminary data.</text>
</comment>
<gene>
    <name evidence="6" type="primary">Hspbap1</name>
    <name evidence="6" type="ORF">FJT64_017539</name>
</gene>
<dbReference type="OrthoDB" id="438164at2759"/>
<name>A0A6A4X9C4_AMPAM</name>
<evidence type="ECO:0000256" key="4">
    <source>
        <dbReference type="SAM" id="MobiDB-lite"/>
    </source>
</evidence>
<dbReference type="PANTHER" id="PTHR12461:SF43">
    <property type="entry name" value="HSPB1-ASSOCIATED PROTEIN 1"/>
    <property type="match status" value="1"/>
</dbReference>
<accession>A0A6A4X9C4</accession>
<dbReference type="PROSITE" id="PS51184">
    <property type="entry name" value="JMJC"/>
    <property type="match status" value="1"/>
</dbReference>
<comment type="subcellular location">
    <subcellularLocation>
        <location evidence="1">Cytoplasm</location>
    </subcellularLocation>
</comment>
<evidence type="ECO:0000256" key="2">
    <source>
        <dbReference type="ARBA" id="ARBA00022490"/>
    </source>
</evidence>
<evidence type="ECO:0000313" key="6">
    <source>
        <dbReference type="EMBL" id="KAF0311698.1"/>
    </source>
</evidence>
<dbReference type="PANTHER" id="PTHR12461">
    <property type="entry name" value="HYPOXIA-INDUCIBLE FACTOR 1 ALPHA INHIBITOR-RELATED"/>
    <property type="match status" value="1"/>
</dbReference>
<keyword evidence="7" id="KW-1185">Reference proteome</keyword>
<dbReference type="SMART" id="SM00558">
    <property type="entry name" value="JmjC"/>
    <property type="match status" value="1"/>
</dbReference>
<evidence type="ECO:0000256" key="1">
    <source>
        <dbReference type="ARBA" id="ARBA00004496"/>
    </source>
</evidence>
<comment type="function">
    <text evidence="3">May play a role in cellular stress response.</text>
</comment>
<reference evidence="6 7" key="1">
    <citation type="submission" date="2019-07" db="EMBL/GenBank/DDBJ databases">
        <title>Draft genome assembly of a fouling barnacle, Amphibalanus amphitrite (Darwin, 1854): The first reference genome for Thecostraca.</title>
        <authorList>
            <person name="Kim W."/>
        </authorList>
    </citation>
    <scope>NUCLEOTIDE SEQUENCE [LARGE SCALE GENOMIC DNA]</scope>
    <source>
        <strain evidence="6">SNU_AA5</strain>
        <tissue evidence="6">Soma without cirri and trophi</tissue>
    </source>
</reference>
<dbReference type="Pfam" id="PF13621">
    <property type="entry name" value="Cupin_8"/>
    <property type="match status" value="1"/>
</dbReference>
<dbReference type="Gene3D" id="2.60.120.650">
    <property type="entry name" value="Cupin"/>
    <property type="match status" value="1"/>
</dbReference>
<evidence type="ECO:0000259" key="5">
    <source>
        <dbReference type="PROSITE" id="PS51184"/>
    </source>
</evidence>
<dbReference type="EMBL" id="VIIS01000220">
    <property type="protein sequence ID" value="KAF0311698.1"/>
    <property type="molecule type" value="Genomic_DNA"/>
</dbReference>
<keyword evidence="2" id="KW-0963">Cytoplasm</keyword>